<evidence type="ECO:0000313" key="5">
    <source>
        <dbReference type="Proteomes" id="UP000030746"/>
    </source>
</evidence>
<evidence type="ECO:0000256" key="1">
    <source>
        <dbReference type="ARBA" id="ARBA00023002"/>
    </source>
</evidence>
<evidence type="ECO:0000256" key="2">
    <source>
        <dbReference type="ARBA" id="ARBA00038157"/>
    </source>
</evidence>
<dbReference type="PANTHER" id="PTHR43364:SF4">
    <property type="entry name" value="NAD(P)-LINKED OXIDOREDUCTASE SUPERFAMILY PROTEIN"/>
    <property type="match status" value="1"/>
</dbReference>
<dbReference type="RefSeq" id="XP_009045753.1">
    <property type="nucleotide sequence ID" value="XM_009047505.1"/>
</dbReference>
<dbReference type="FunFam" id="3.20.20.100:FF:000004">
    <property type="entry name" value="Oxidoreductase, aldo/keto reductase"/>
    <property type="match status" value="1"/>
</dbReference>
<dbReference type="OMA" id="PDHDWST"/>
<keyword evidence="1" id="KW-0560">Oxidoreductase</keyword>
<dbReference type="InterPro" id="IPR036812">
    <property type="entry name" value="NAD(P)_OxRdtase_dom_sf"/>
</dbReference>
<dbReference type="AlphaFoldDB" id="V4B0F3"/>
<dbReference type="KEGG" id="lgi:LOTGIDRAFT_137310"/>
<sequence length="341" mass="38050">MDYDFLGNTGVKVSNLCLGTMTFGQAKVGLPGQCDDELSHEILNRYMEWGGNFIDTADVYSQGLSETIIGKWLKSQERNKIILATKVFAPLAGSDMNSRGLSRRHITASIEKSLERLQTNYIDLYQIHCWDNGSPIRETLLTLNDLVRCGKVRYTGASNVCGWQLQKIVDLTEQLGISPMSTLQQQYSLASRYDEFEAFCVCKLNGIAVLPWSPLKGGVLSGKYKRNQKPEEVSGRIGWVAQQENTRGNQACPAWTKLEGNESMWNTLDKLEEISKAKGKSVAQVAIRWLIQRDVVGSVIIGARNLKQLDDNMGASSGWNLSAEEVRSLYLLTLRLLFDGV</sequence>
<organism evidence="4 5">
    <name type="scientific">Lottia gigantea</name>
    <name type="common">Giant owl limpet</name>
    <dbReference type="NCBI Taxonomy" id="225164"/>
    <lineage>
        <taxon>Eukaryota</taxon>
        <taxon>Metazoa</taxon>
        <taxon>Spiralia</taxon>
        <taxon>Lophotrochozoa</taxon>
        <taxon>Mollusca</taxon>
        <taxon>Gastropoda</taxon>
        <taxon>Patellogastropoda</taxon>
        <taxon>Lottioidea</taxon>
        <taxon>Lottiidae</taxon>
        <taxon>Lottia</taxon>
    </lineage>
</organism>
<dbReference type="CDD" id="cd19081">
    <property type="entry name" value="AKR_AKR9C1"/>
    <property type="match status" value="1"/>
</dbReference>
<dbReference type="HOGENOM" id="CLU_023205_2_0_1"/>
<dbReference type="InterPro" id="IPR020471">
    <property type="entry name" value="AKR"/>
</dbReference>
<dbReference type="STRING" id="225164.V4B0F3"/>
<dbReference type="PRINTS" id="PR00069">
    <property type="entry name" value="ALDKETRDTASE"/>
</dbReference>
<dbReference type="EMBL" id="KB199981">
    <property type="protein sequence ID" value="ESP03523.1"/>
    <property type="molecule type" value="Genomic_DNA"/>
</dbReference>
<dbReference type="GeneID" id="20233893"/>
<keyword evidence="5" id="KW-1185">Reference proteome</keyword>
<dbReference type="GO" id="GO:0005829">
    <property type="term" value="C:cytosol"/>
    <property type="evidence" value="ECO:0007669"/>
    <property type="project" value="UniProtKB-ARBA"/>
</dbReference>
<dbReference type="InterPro" id="IPR023210">
    <property type="entry name" value="NADP_OxRdtase_dom"/>
</dbReference>
<dbReference type="Pfam" id="PF00248">
    <property type="entry name" value="Aldo_ket_red"/>
    <property type="match status" value="1"/>
</dbReference>
<evidence type="ECO:0000259" key="3">
    <source>
        <dbReference type="Pfam" id="PF00248"/>
    </source>
</evidence>
<feature type="domain" description="NADP-dependent oxidoreductase" evidence="3">
    <location>
        <begin position="16"/>
        <end position="328"/>
    </location>
</feature>
<dbReference type="PANTHER" id="PTHR43364">
    <property type="entry name" value="NADH-SPECIFIC METHYLGLYOXAL REDUCTASE-RELATED"/>
    <property type="match status" value="1"/>
</dbReference>
<accession>V4B0F3</accession>
<dbReference type="Gene3D" id="3.20.20.100">
    <property type="entry name" value="NADP-dependent oxidoreductase domain"/>
    <property type="match status" value="1"/>
</dbReference>
<dbReference type="GO" id="GO:0016491">
    <property type="term" value="F:oxidoreductase activity"/>
    <property type="evidence" value="ECO:0007669"/>
    <property type="project" value="UniProtKB-KW"/>
</dbReference>
<comment type="similarity">
    <text evidence="2">Belongs to the aldo/keto reductase family. Aldo/keto reductase 2 subfamily.</text>
</comment>
<dbReference type="InterPro" id="IPR050523">
    <property type="entry name" value="AKR_Detox_Biosynth"/>
</dbReference>
<dbReference type="Proteomes" id="UP000030746">
    <property type="component" value="Unassembled WGS sequence"/>
</dbReference>
<dbReference type="SUPFAM" id="SSF51430">
    <property type="entry name" value="NAD(P)-linked oxidoreductase"/>
    <property type="match status" value="1"/>
</dbReference>
<dbReference type="OrthoDB" id="48988at2759"/>
<reference evidence="4 5" key="1">
    <citation type="journal article" date="2013" name="Nature">
        <title>Insights into bilaterian evolution from three spiralian genomes.</title>
        <authorList>
            <person name="Simakov O."/>
            <person name="Marletaz F."/>
            <person name="Cho S.J."/>
            <person name="Edsinger-Gonzales E."/>
            <person name="Havlak P."/>
            <person name="Hellsten U."/>
            <person name="Kuo D.H."/>
            <person name="Larsson T."/>
            <person name="Lv J."/>
            <person name="Arendt D."/>
            <person name="Savage R."/>
            <person name="Osoegawa K."/>
            <person name="de Jong P."/>
            <person name="Grimwood J."/>
            <person name="Chapman J.A."/>
            <person name="Shapiro H."/>
            <person name="Aerts A."/>
            <person name="Otillar R.P."/>
            <person name="Terry A.Y."/>
            <person name="Boore J.L."/>
            <person name="Grigoriev I.V."/>
            <person name="Lindberg D.R."/>
            <person name="Seaver E.C."/>
            <person name="Weisblat D.A."/>
            <person name="Putnam N.H."/>
            <person name="Rokhsar D.S."/>
        </authorList>
    </citation>
    <scope>NUCLEOTIDE SEQUENCE [LARGE SCALE GENOMIC DNA]</scope>
</reference>
<gene>
    <name evidence="4" type="ORF">LOTGIDRAFT_137310</name>
</gene>
<proteinExistence type="inferred from homology"/>
<protein>
    <recommendedName>
        <fullName evidence="3">NADP-dependent oxidoreductase domain-containing protein</fullName>
    </recommendedName>
</protein>
<dbReference type="CTD" id="20233893"/>
<name>V4B0F3_LOTGI</name>
<evidence type="ECO:0000313" key="4">
    <source>
        <dbReference type="EMBL" id="ESP03523.1"/>
    </source>
</evidence>